<proteinExistence type="predicted"/>
<reference evidence="2 3" key="1">
    <citation type="journal article" date="2024" name="G3 (Bethesda)">
        <title>Genome assembly of Hibiscus sabdariffa L. provides insights into metabolisms of medicinal natural products.</title>
        <authorList>
            <person name="Kim T."/>
        </authorList>
    </citation>
    <scope>NUCLEOTIDE SEQUENCE [LARGE SCALE GENOMIC DNA]</scope>
    <source>
        <strain evidence="2">TK-2024</strain>
        <tissue evidence="2">Old leaves</tissue>
    </source>
</reference>
<name>A0ABR2DAH1_9ROSI</name>
<keyword evidence="3" id="KW-1185">Reference proteome</keyword>
<sequence length="201" mass="21832">MFSVKKITNSNWAELSSGDKVGRVILREQTSSLEAKYLAQAPCFIHGSTTSEIVGSWSHGSTHGRRLLSSSSNGGDLGTIIWPRRGTTTISRGRMMQTSSKVLRIGDGSGSVNPLTVGDFRGLFLISGSFTALAFLLFFASLLYKNFSIMRRWGRPEIVKHLLGELSGRGGVRAEDGGEVGLIVDVPARKTPESSDCWNHE</sequence>
<keyword evidence="1" id="KW-1133">Transmembrane helix</keyword>
<evidence type="ECO:0000313" key="3">
    <source>
        <dbReference type="Proteomes" id="UP001472677"/>
    </source>
</evidence>
<comment type="caution">
    <text evidence="2">The sequence shown here is derived from an EMBL/GenBank/DDBJ whole genome shotgun (WGS) entry which is preliminary data.</text>
</comment>
<keyword evidence="1" id="KW-0472">Membrane</keyword>
<evidence type="ECO:0000313" key="2">
    <source>
        <dbReference type="EMBL" id="KAK8532406.1"/>
    </source>
</evidence>
<accession>A0ABR2DAH1</accession>
<evidence type="ECO:0000256" key="1">
    <source>
        <dbReference type="SAM" id="Phobius"/>
    </source>
</evidence>
<keyword evidence="1" id="KW-0812">Transmembrane</keyword>
<organism evidence="2 3">
    <name type="scientific">Hibiscus sabdariffa</name>
    <name type="common">roselle</name>
    <dbReference type="NCBI Taxonomy" id="183260"/>
    <lineage>
        <taxon>Eukaryota</taxon>
        <taxon>Viridiplantae</taxon>
        <taxon>Streptophyta</taxon>
        <taxon>Embryophyta</taxon>
        <taxon>Tracheophyta</taxon>
        <taxon>Spermatophyta</taxon>
        <taxon>Magnoliopsida</taxon>
        <taxon>eudicotyledons</taxon>
        <taxon>Gunneridae</taxon>
        <taxon>Pentapetalae</taxon>
        <taxon>rosids</taxon>
        <taxon>malvids</taxon>
        <taxon>Malvales</taxon>
        <taxon>Malvaceae</taxon>
        <taxon>Malvoideae</taxon>
        <taxon>Hibiscus</taxon>
    </lineage>
</organism>
<gene>
    <name evidence="2" type="ORF">V6N12_053849</name>
</gene>
<dbReference type="Proteomes" id="UP001472677">
    <property type="component" value="Unassembled WGS sequence"/>
</dbReference>
<dbReference type="EMBL" id="JBBPBM010000034">
    <property type="protein sequence ID" value="KAK8532406.1"/>
    <property type="molecule type" value="Genomic_DNA"/>
</dbReference>
<feature type="transmembrane region" description="Helical" evidence="1">
    <location>
        <begin position="123"/>
        <end position="144"/>
    </location>
</feature>
<protein>
    <submittedName>
        <fullName evidence="2">Uncharacterized protein</fullName>
    </submittedName>
</protein>